<organism evidence="1">
    <name type="scientific">Brassica cretica</name>
    <name type="common">Mustard</name>
    <dbReference type="NCBI Taxonomy" id="69181"/>
    <lineage>
        <taxon>Eukaryota</taxon>
        <taxon>Viridiplantae</taxon>
        <taxon>Streptophyta</taxon>
        <taxon>Embryophyta</taxon>
        <taxon>Tracheophyta</taxon>
        <taxon>Spermatophyta</taxon>
        <taxon>Magnoliopsida</taxon>
        <taxon>eudicotyledons</taxon>
        <taxon>Gunneridae</taxon>
        <taxon>Pentapetalae</taxon>
        <taxon>rosids</taxon>
        <taxon>malvids</taxon>
        <taxon>Brassicales</taxon>
        <taxon>Brassicaceae</taxon>
        <taxon>Brassiceae</taxon>
        <taxon>Brassica</taxon>
    </lineage>
</organism>
<dbReference type="AlphaFoldDB" id="A0A8S9KA49"/>
<sequence>MRKGRYLSSPPPGCQQATETWTIHVASRRLGLGLSGHQHVTKTWTVRSPAGDQDFFHPGRQQAAGTLAI</sequence>
<accession>A0A8S9KA49</accession>
<name>A0A8S9KA49_BRACR</name>
<evidence type="ECO:0000313" key="1">
    <source>
        <dbReference type="EMBL" id="KAF2590951.1"/>
    </source>
</evidence>
<protein>
    <submittedName>
        <fullName evidence="1">Uncharacterized protein</fullName>
    </submittedName>
</protein>
<dbReference type="EMBL" id="QGKW02000007">
    <property type="protein sequence ID" value="KAF2618115.1"/>
    <property type="molecule type" value="Genomic_DNA"/>
</dbReference>
<dbReference type="Proteomes" id="UP000712281">
    <property type="component" value="Unassembled WGS sequence"/>
</dbReference>
<reference evidence="1" key="1">
    <citation type="submission" date="2019-12" db="EMBL/GenBank/DDBJ databases">
        <title>Genome sequencing and annotation of Brassica cretica.</title>
        <authorList>
            <person name="Studholme D.J."/>
            <person name="Sarris P.F."/>
        </authorList>
    </citation>
    <scope>NUCLEOTIDE SEQUENCE</scope>
    <source>
        <strain evidence="2">PFS-001/15</strain>
        <strain evidence="1">PFS-102/07</strain>
        <tissue evidence="1">Leaf</tissue>
    </source>
</reference>
<gene>
    <name evidence="2" type="ORF">F2Q68_00039605</name>
    <name evidence="1" type="ORF">F2Q70_00038918</name>
</gene>
<comment type="caution">
    <text evidence="1">The sequence shown here is derived from an EMBL/GenBank/DDBJ whole genome shotgun (WGS) entry which is preliminary data.</text>
</comment>
<dbReference type="EMBL" id="QGKY02000190">
    <property type="protein sequence ID" value="KAF2590951.1"/>
    <property type="molecule type" value="Genomic_DNA"/>
</dbReference>
<evidence type="ECO:0000313" key="2">
    <source>
        <dbReference type="EMBL" id="KAF2618115.1"/>
    </source>
</evidence>
<proteinExistence type="predicted"/>